<accession>A0A0F9TWH6</accession>
<dbReference type="AlphaFoldDB" id="A0A0F9TWH6"/>
<sequence>MSYITYEVTHTAEKQCECGNKIVVAYEKGSPGNHEAFSMVEATGYLPRVSRNRFPCWIYCMECKRRHGLSTFTIEAD</sequence>
<comment type="caution">
    <text evidence="1">The sequence shown here is derived from an EMBL/GenBank/DDBJ whole genome shotgun (WGS) entry which is preliminary data.</text>
</comment>
<name>A0A0F9TWH6_9ZZZZ</name>
<dbReference type="EMBL" id="LAZR01001369">
    <property type="protein sequence ID" value="KKN45748.1"/>
    <property type="molecule type" value="Genomic_DNA"/>
</dbReference>
<gene>
    <name evidence="1" type="ORF">LCGC14_0679710</name>
</gene>
<proteinExistence type="predicted"/>
<protein>
    <submittedName>
        <fullName evidence="1">Uncharacterized protein</fullName>
    </submittedName>
</protein>
<organism evidence="1">
    <name type="scientific">marine sediment metagenome</name>
    <dbReference type="NCBI Taxonomy" id="412755"/>
    <lineage>
        <taxon>unclassified sequences</taxon>
        <taxon>metagenomes</taxon>
        <taxon>ecological metagenomes</taxon>
    </lineage>
</organism>
<reference evidence="1" key="1">
    <citation type="journal article" date="2015" name="Nature">
        <title>Complex archaea that bridge the gap between prokaryotes and eukaryotes.</title>
        <authorList>
            <person name="Spang A."/>
            <person name="Saw J.H."/>
            <person name="Jorgensen S.L."/>
            <person name="Zaremba-Niedzwiedzka K."/>
            <person name="Martijn J."/>
            <person name="Lind A.E."/>
            <person name="van Eijk R."/>
            <person name="Schleper C."/>
            <person name="Guy L."/>
            <person name="Ettema T.J."/>
        </authorList>
    </citation>
    <scope>NUCLEOTIDE SEQUENCE</scope>
</reference>
<evidence type="ECO:0000313" key="1">
    <source>
        <dbReference type="EMBL" id="KKN45748.1"/>
    </source>
</evidence>